<evidence type="ECO:0000313" key="2">
    <source>
        <dbReference type="Proteomes" id="UP000601223"/>
    </source>
</evidence>
<accession>A0A8J3NI43</accession>
<evidence type="ECO:0000313" key="1">
    <source>
        <dbReference type="EMBL" id="GIF82060.1"/>
    </source>
</evidence>
<proteinExistence type="predicted"/>
<dbReference type="EMBL" id="BONF01000017">
    <property type="protein sequence ID" value="GIF82060.1"/>
    <property type="molecule type" value="Genomic_DNA"/>
</dbReference>
<dbReference type="Proteomes" id="UP000601223">
    <property type="component" value="Unassembled WGS sequence"/>
</dbReference>
<reference evidence="1 2" key="1">
    <citation type="submission" date="2021-01" db="EMBL/GenBank/DDBJ databases">
        <title>Whole genome shotgun sequence of Catellatospora bangladeshensis NBRC 107357.</title>
        <authorList>
            <person name="Komaki H."/>
            <person name="Tamura T."/>
        </authorList>
    </citation>
    <scope>NUCLEOTIDE SEQUENCE [LARGE SCALE GENOMIC DNA]</scope>
    <source>
        <strain evidence="1 2">NBRC 107357</strain>
    </source>
</reference>
<organism evidence="1 2">
    <name type="scientific">Catellatospora bangladeshensis</name>
    <dbReference type="NCBI Taxonomy" id="310355"/>
    <lineage>
        <taxon>Bacteria</taxon>
        <taxon>Bacillati</taxon>
        <taxon>Actinomycetota</taxon>
        <taxon>Actinomycetes</taxon>
        <taxon>Micromonosporales</taxon>
        <taxon>Micromonosporaceae</taxon>
        <taxon>Catellatospora</taxon>
    </lineage>
</organism>
<dbReference type="RefSeq" id="WP_203746822.1">
    <property type="nucleotide sequence ID" value="NZ_BONF01000017.1"/>
</dbReference>
<comment type="caution">
    <text evidence="1">The sequence shown here is derived from an EMBL/GenBank/DDBJ whole genome shotgun (WGS) entry which is preliminary data.</text>
</comment>
<dbReference type="AlphaFoldDB" id="A0A8J3NI43"/>
<gene>
    <name evidence="1" type="ORF">Cba03nite_34090</name>
</gene>
<sequence length="179" mass="19188">MIQNDVLLSLVFQTEAEADLHGWDAPPNLIIFRQRGPVISANVVTTPEPIADAAGYLEELAWAVTAHPIVGASFVSGLGPGVVGLGVVTEAWAVSDPTALEQVRNSRLTRPISRHPQRQEVRIMSAALPGRDLCVQRIRGSEPAVFYDSADDAFGLRVEGRVPASLRALLSAVHAHSLN</sequence>
<name>A0A8J3NI43_9ACTN</name>
<keyword evidence="2" id="KW-1185">Reference proteome</keyword>
<protein>
    <submittedName>
        <fullName evidence="1">Uncharacterized protein</fullName>
    </submittedName>
</protein>